<feature type="domain" description="Type I restriction modification DNA specificity" evidence="5">
    <location>
        <begin position="51"/>
        <end position="188"/>
    </location>
</feature>
<evidence type="ECO:0000313" key="6">
    <source>
        <dbReference type="EMBL" id="PXY41356.1"/>
    </source>
</evidence>
<keyword evidence="7" id="KW-1185">Reference proteome</keyword>
<name>A0A2V4BQN7_9FLAO</name>
<dbReference type="AlphaFoldDB" id="A0A2V4BQN7"/>
<dbReference type="Proteomes" id="UP000247903">
    <property type="component" value="Unassembled WGS sequence"/>
</dbReference>
<evidence type="ECO:0000256" key="3">
    <source>
        <dbReference type="ARBA" id="ARBA00023125"/>
    </source>
</evidence>
<dbReference type="InterPro" id="IPR000055">
    <property type="entry name" value="Restrct_endonuc_typeI_TRD"/>
</dbReference>
<dbReference type="GO" id="GO:0004519">
    <property type="term" value="F:endonuclease activity"/>
    <property type="evidence" value="ECO:0007669"/>
    <property type="project" value="UniProtKB-KW"/>
</dbReference>
<dbReference type="InterPro" id="IPR052021">
    <property type="entry name" value="Type-I_RS_S_subunit"/>
</dbReference>
<protein>
    <submittedName>
        <fullName evidence="6">Restriction endonuclease subunit S</fullName>
    </submittedName>
</protein>
<comment type="caution">
    <text evidence="6">The sequence shown here is derived from an EMBL/GenBank/DDBJ whole genome shotgun (WGS) entry which is preliminary data.</text>
</comment>
<keyword evidence="4" id="KW-0175">Coiled coil</keyword>
<evidence type="ECO:0000256" key="2">
    <source>
        <dbReference type="ARBA" id="ARBA00022747"/>
    </source>
</evidence>
<keyword evidence="6" id="KW-0540">Nuclease</keyword>
<dbReference type="PANTHER" id="PTHR30408:SF12">
    <property type="entry name" value="TYPE I RESTRICTION ENZYME MJAVIII SPECIFICITY SUBUNIT"/>
    <property type="match status" value="1"/>
</dbReference>
<evidence type="ECO:0000256" key="1">
    <source>
        <dbReference type="ARBA" id="ARBA00010923"/>
    </source>
</evidence>
<dbReference type="PANTHER" id="PTHR30408">
    <property type="entry name" value="TYPE-1 RESTRICTION ENZYME ECOKI SPECIFICITY PROTEIN"/>
    <property type="match status" value="1"/>
</dbReference>
<dbReference type="Pfam" id="PF01420">
    <property type="entry name" value="Methylase_S"/>
    <property type="match status" value="2"/>
</dbReference>
<gene>
    <name evidence="6" type="ORF">DMB65_08110</name>
</gene>
<dbReference type="OrthoDB" id="9816225at2"/>
<evidence type="ECO:0000313" key="7">
    <source>
        <dbReference type="Proteomes" id="UP000247903"/>
    </source>
</evidence>
<dbReference type="EMBL" id="QJHK01000005">
    <property type="protein sequence ID" value="PXY41356.1"/>
    <property type="molecule type" value="Genomic_DNA"/>
</dbReference>
<dbReference type="GO" id="GO:0003677">
    <property type="term" value="F:DNA binding"/>
    <property type="evidence" value="ECO:0007669"/>
    <property type="project" value="UniProtKB-KW"/>
</dbReference>
<dbReference type="InterPro" id="IPR044946">
    <property type="entry name" value="Restrct_endonuc_typeI_TRD_sf"/>
</dbReference>
<dbReference type="SUPFAM" id="SSF116734">
    <property type="entry name" value="DNA methylase specificity domain"/>
    <property type="match status" value="2"/>
</dbReference>
<evidence type="ECO:0000259" key="5">
    <source>
        <dbReference type="Pfam" id="PF01420"/>
    </source>
</evidence>
<proteinExistence type="inferred from homology"/>
<keyword evidence="6" id="KW-0378">Hydrolase</keyword>
<organism evidence="6 7">
    <name type="scientific">Flavobacterium cheongpyeongense</name>
    <dbReference type="NCBI Taxonomy" id="2212651"/>
    <lineage>
        <taxon>Bacteria</taxon>
        <taxon>Pseudomonadati</taxon>
        <taxon>Bacteroidota</taxon>
        <taxon>Flavobacteriia</taxon>
        <taxon>Flavobacteriales</taxon>
        <taxon>Flavobacteriaceae</taxon>
        <taxon>Flavobacterium</taxon>
    </lineage>
</organism>
<comment type="similarity">
    <text evidence="1">Belongs to the type-I restriction system S methylase family.</text>
</comment>
<keyword evidence="2" id="KW-0680">Restriction system</keyword>
<feature type="coiled-coil region" evidence="4">
    <location>
        <begin position="180"/>
        <end position="217"/>
    </location>
</feature>
<accession>A0A2V4BQN7</accession>
<evidence type="ECO:0000256" key="4">
    <source>
        <dbReference type="SAM" id="Coils"/>
    </source>
</evidence>
<feature type="domain" description="Type I restriction modification DNA specificity" evidence="5">
    <location>
        <begin position="264"/>
        <end position="425"/>
    </location>
</feature>
<reference evidence="6 7" key="1">
    <citation type="submission" date="2018-05" db="EMBL/GenBank/DDBJ databases">
        <title>Flavobacterium sp. strain IMCC34759, incomplete genome.</title>
        <authorList>
            <person name="Joung Y."/>
            <person name="Cho J."/>
        </authorList>
    </citation>
    <scope>NUCLEOTIDE SEQUENCE [LARGE SCALE GENOMIC DNA]</scope>
    <source>
        <strain evidence="6 7">IMCC34759</strain>
    </source>
</reference>
<dbReference type="GO" id="GO:0009307">
    <property type="term" value="P:DNA restriction-modification system"/>
    <property type="evidence" value="ECO:0007669"/>
    <property type="project" value="UniProtKB-KW"/>
</dbReference>
<keyword evidence="3" id="KW-0238">DNA-binding</keyword>
<dbReference type="Gene3D" id="3.90.220.20">
    <property type="entry name" value="DNA methylase specificity domains"/>
    <property type="match status" value="2"/>
</dbReference>
<sequence>MVNSMQISKYITFVPFANFSSWDVKTYGNSKLSFNFISVKLNSVLKPIKTEWVDIKDDELYPILGVKGQGKGLYINRVSKGSELTMKRYQKSKLFHLFYCKVRTVGGQWGVVYPQFENSFGSSNMQYLKIELDIIKPEFLELLLKVKKLTDEWDKNAIGADGRHFTLSTLLNLEIPLPTIEEQNRIVANYNNKLQLAQQQEQQAKTLEIEIERYLFEELGVEKMIVKPFVKGVLNLFNFSEIFDRWDYNKGSSSVFSILHQSKYPVKTLDEAFNFTNRSWNKKAHKEKTFTYVEMGGIDAGLGIVESTNLEVSKAPSRATQTILTGDLIIGTTRPYLKKFAIVSEKNNENIASSAFQIIAPSENYCLDYLLEYIKSEFGVKQFEYYMTGALYPAITSKDLRKVLIPFPPVEKQKQISNHMNSLKIKIKELNALSAKNRDEAIVEFEKEIFN</sequence>
<keyword evidence="6" id="KW-0255">Endonuclease</keyword>